<dbReference type="InterPro" id="IPR029045">
    <property type="entry name" value="ClpP/crotonase-like_dom_sf"/>
</dbReference>
<gene>
    <name evidence="13" type="ORF">DERF_004979</name>
</gene>
<comment type="pathway">
    <text evidence="3">Amino-acid degradation; L-valine degradation.</text>
</comment>
<evidence type="ECO:0000256" key="2">
    <source>
        <dbReference type="ARBA" id="ARBA00004173"/>
    </source>
</evidence>
<keyword evidence="14" id="KW-1185">Reference proteome</keyword>
<keyword evidence="8" id="KW-0378">Hydrolase</keyword>
<dbReference type="GO" id="GO:0003860">
    <property type="term" value="F:3-hydroxyisobutyryl-CoA hydrolase activity"/>
    <property type="evidence" value="ECO:0007669"/>
    <property type="project" value="UniProtKB-EC"/>
</dbReference>
<reference evidence="13" key="1">
    <citation type="submission" date="2013-05" db="EMBL/GenBank/DDBJ databases">
        <authorList>
            <person name="Yim A.K.Y."/>
            <person name="Chan T.F."/>
            <person name="Ji K.M."/>
            <person name="Liu X.Y."/>
            <person name="Zhou J.W."/>
            <person name="Li R.Q."/>
            <person name="Yang K.Y."/>
            <person name="Li J."/>
            <person name="Li M."/>
            <person name="Law P.T.W."/>
            <person name="Wu Y.L."/>
            <person name="Cai Z.L."/>
            <person name="Qin H."/>
            <person name="Bao Y."/>
            <person name="Leung R.K.K."/>
            <person name="Ng P.K.S."/>
            <person name="Zou J."/>
            <person name="Zhong X.J."/>
            <person name="Ran P.X."/>
            <person name="Zhong N.S."/>
            <person name="Liu Z.G."/>
            <person name="Tsui S.K.W."/>
        </authorList>
    </citation>
    <scope>NUCLEOTIDE SEQUENCE</scope>
    <source>
        <strain evidence="13">Derf</strain>
        <tissue evidence="13">Whole organism</tissue>
    </source>
</reference>
<dbReference type="Gene3D" id="3.90.226.10">
    <property type="entry name" value="2-enoyl-CoA Hydratase, Chain A, domain 1"/>
    <property type="match status" value="1"/>
</dbReference>
<evidence type="ECO:0000256" key="10">
    <source>
        <dbReference type="ARBA" id="ARBA00024871"/>
    </source>
</evidence>
<evidence type="ECO:0000313" key="14">
    <source>
        <dbReference type="Proteomes" id="UP000790347"/>
    </source>
</evidence>
<evidence type="ECO:0000256" key="5">
    <source>
        <dbReference type="ARBA" id="ARBA00011915"/>
    </source>
</evidence>
<evidence type="ECO:0000256" key="8">
    <source>
        <dbReference type="ARBA" id="ARBA00022801"/>
    </source>
</evidence>
<comment type="caution">
    <text evidence="13">The sequence shown here is derived from an EMBL/GenBank/DDBJ whole genome shotgun (WGS) entry which is preliminary data.</text>
</comment>
<dbReference type="EC" id="3.1.2.4" evidence="5"/>
<evidence type="ECO:0000256" key="9">
    <source>
        <dbReference type="ARBA" id="ARBA00023128"/>
    </source>
</evidence>
<dbReference type="FunFam" id="3.90.226.10:FF:000026">
    <property type="entry name" value="3-hydroxyisobutyryl-CoA hydrolase, mitochondrial"/>
    <property type="match status" value="1"/>
</dbReference>
<evidence type="ECO:0000256" key="4">
    <source>
        <dbReference type="ARBA" id="ARBA00005254"/>
    </source>
</evidence>
<reference evidence="13" key="2">
    <citation type="journal article" date="2022" name="Res Sq">
        <title>Comparative Genomics Reveals Insights into the Divergent Evolution of Astigmatic Mites and Household Pest Adaptations.</title>
        <authorList>
            <person name="Xiong Q."/>
            <person name="Wan A.T.-Y."/>
            <person name="Liu X.-Y."/>
            <person name="Fung C.S.-H."/>
            <person name="Xiao X."/>
            <person name="Malainual N."/>
            <person name="Hou J."/>
            <person name="Wang L."/>
            <person name="Wang M."/>
            <person name="Yang K."/>
            <person name="Cui Y."/>
            <person name="Leung E."/>
            <person name="Nong W."/>
            <person name="Shin S.-K."/>
            <person name="Au S."/>
            <person name="Jeong K.Y."/>
            <person name="Chew F.T."/>
            <person name="Hui J."/>
            <person name="Leung T.F."/>
            <person name="Tungtrongchitr A."/>
            <person name="Zhong N."/>
            <person name="Liu Z."/>
            <person name="Tsui S."/>
        </authorList>
    </citation>
    <scope>NUCLEOTIDE SEQUENCE</scope>
    <source>
        <strain evidence="13">Derf</strain>
        <tissue evidence="13">Whole organism</tissue>
    </source>
</reference>
<sequence length="396" mass="44498">MGIVILSRNFSSRLIGRYNCYYNRLSSSINQQQKQRKMSTTTTTDEVLFETKGDKALITLNRPKALNSLSLNMVRLIYPQLVKWDADPNIRMIIIKSNMEKAFCAGGDVREIAESGPNSELSRNFFREEYILNHKISVLGVPYIALINGICMGGGVGVSVHGPFRVSTENTIIAMPETQIGFFCDVGGSYFLPKLPGKLGVYLGLTGRRLKGLDIQKAGLATHFVPSSHISALENDLYRIENANAAKISHLLSKYQEQWKDEYKQEFSLKPYIGRINSAFDADSVEQIVQNLEKDGSEWAKEVLEDLSKASPTSLKVTFEQLKRGKSLSLPDCLTMEYRLSQNILQHKDFYIGIRARLIEKTNNPQWDPKTLAEVTNQTVQSMFGPIDGGIKDLEL</sequence>
<evidence type="ECO:0000256" key="6">
    <source>
        <dbReference type="ARBA" id="ARBA00016714"/>
    </source>
</evidence>
<dbReference type="AlphaFoldDB" id="A0A922I3F4"/>
<accession>A0A922I3F4</accession>
<feature type="domain" description="Enoyl-CoA hydratase/isomerase" evidence="12">
    <location>
        <begin position="57"/>
        <end position="384"/>
    </location>
</feature>
<protein>
    <recommendedName>
        <fullName evidence="6">3-hydroxyisobutyryl-CoA hydrolase, mitochondrial</fullName>
        <ecNumber evidence="5">3.1.2.4</ecNumber>
    </recommendedName>
    <alternativeName>
        <fullName evidence="11">3-hydroxyisobutyryl-coenzyme A hydrolase</fullName>
    </alternativeName>
</protein>
<comment type="similarity">
    <text evidence="4">Belongs to the enoyl-CoA hydratase/isomerase family.</text>
</comment>
<evidence type="ECO:0000256" key="7">
    <source>
        <dbReference type="ARBA" id="ARBA00022456"/>
    </source>
</evidence>
<evidence type="ECO:0000256" key="1">
    <source>
        <dbReference type="ARBA" id="ARBA00001709"/>
    </source>
</evidence>
<evidence type="ECO:0000259" key="12">
    <source>
        <dbReference type="Pfam" id="PF16113"/>
    </source>
</evidence>
<organism evidence="13 14">
    <name type="scientific">Dermatophagoides farinae</name>
    <name type="common">American house dust mite</name>
    <dbReference type="NCBI Taxonomy" id="6954"/>
    <lineage>
        <taxon>Eukaryota</taxon>
        <taxon>Metazoa</taxon>
        <taxon>Ecdysozoa</taxon>
        <taxon>Arthropoda</taxon>
        <taxon>Chelicerata</taxon>
        <taxon>Arachnida</taxon>
        <taxon>Acari</taxon>
        <taxon>Acariformes</taxon>
        <taxon>Sarcoptiformes</taxon>
        <taxon>Astigmata</taxon>
        <taxon>Psoroptidia</taxon>
        <taxon>Analgoidea</taxon>
        <taxon>Pyroglyphidae</taxon>
        <taxon>Dermatophagoidinae</taxon>
        <taxon>Dermatophagoides</taxon>
    </lineage>
</organism>
<dbReference type="GO" id="GO:0006574">
    <property type="term" value="P:L-valine catabolic process"/>
    <property type="evidence" value="ECO:0007669"/>
    <property type="project" value="TreeGrafter"/>
</dbReference>
<comment type="function">
    <text evidence="10">Hydrolyzes 3-hydroxyisobutyryl-CoA (HIBYL-CoA), a saline catabolite. Has high activity toward isobutyryl-CoA. Could be an isobutyryl-CoA dehydrogenase that functions in valine catabolism. Also hydrolyzes 3-hydroxypropanoyl-CoA.</text>
</comment>
<proteinExistence type="inferred from homology"/>
<dbReference type="InterPro" id="IPR032259">
    <property type="entry name" value="HIBYL-CoA-H"/>
</dbReference>
<dbReference type="Proteomes" id="UP000790347">
    <property type="component" value="Unassembled WGS sequence"/>
</dbReference>
<keyword evidence="9" id="KW-0496">Mitochondrion</keyword>
<dbReference type="EMBL" id="ASGP02000002">
    <property type="protein sequence ID" value="KAH9521311.1"/>
    <property type="molecule type" value="Genomic_DNA"/>
</dbReference>
<dbReference type="NCBIfam" id="NF004127">
    <property type="entry name" value="PRK05617.1"/>
    <property type="match status" value="1"/>
</dbReference>
<dbReference type="SUPFAM" id="SSF52096">
    <property type="entry name" value="ClpP/crotonase"/>
    <property type="match status" value="1"/>
</dbReference>
<comment type="catalytic activity">
    <reaction evidence="1">
        <text>3-hydroxy-2-methylpropanoyl-CoA + H2O = 3-hydroxy-2-methylpropanoate + CoA + H(+)</text>
        <dbReference type="Rhea" id="RHEA:20888"/>
        <dbReference type="ChEBI" id="CHEBI:11805"/>
        <dbReference type="ChEBI" id="CHEBI:15377"/>
        <dbReference type="ChEBI" id="CHEBI:15378"/>
        <dbReference type="ChEBI" id="CHEBI:57287"/>
        <dbReference type="ChEBI" id="CHEBI:57340"/>
        <dbReference type="EC" id="3.1.2.4"/>
    </reaction>
</comment>
<dbReference type="CDD" id="cd06558">
    <property type="entry name" value="crotonase-like"/>
    <property type="match status" value="1"/>
</dbReference>
<dbReference type="GO" id="GO:0005739">
    <property type="term" value="C:mitochondrion"/>
    <property type="evidence" value="ECO:0007669"/>
    <property type="project" value="UniProtKB-SubCell"/>
</dbReference>
<comment type="subcellular location">
    <subcellularLocation>
        <location evidence="2">Mitochondrion</location>
    </subcellularLocation>
</comment>
<evidence type="ECO:0000313" key="13">
    <source>
        <dbReference type="EMBL" id="KAH9521311.1"/>
    </source>
</evidence>
<dbReference type="Pfam" id="PF16113">
    <property type="entry name" value="ECH_2"/>
    <property type="match status" value="1"/>
</dbReference>
<dbReference type="InterPro" id="IPR045004">
    <property type="entry name" value="ECH_dom"/>
</dbReference>
<dbReference type="PANTHER" id="PTHR43176:SF3">
    <property type="entry name" value="3-HYDROXYISOBUTYRYL-COA HYDROLASE, MITOCHONDRIAL"/>
    <property type="match status" value="1"/>
</dbReference>
<dbReference type="PANTHER" id="PTHR43176">
    <property type="entry name" value="3-HYDROXYISOBUTYRYL-COA HYDROLASE-RELATED"/>
    <property type="match status" value="1"/>
</dbReference>
<keyword evidence="7" id="KW-0101">Branched-chain amino acid catabolism</keyword>
<evidence type="ECO:0000256" key="11">
    <source>
        <dbReference type="ARBA" id="ARBA00031181"/>
    </source>
</evidence>
<evidence type="ECO:0000256" key="3">
    <source>
        <dbReference type="ARBA" id="ARBA00005109"/>
    </source>
</evidence>
<name>A0A922I3F4_DERFA</name>